<dbReference type="Pfam" id="PF13472">
    <property type="entry name" value="Lipase_GDSL_2"/>
    <property type="match status" value="1"/>
</dbReference>
<sequence length="474" mass="54288">MNNHIRSTSATKRFAFAAILFTALGLKSTVKAQQIAPFKTGDRIAFVGNSITDGGHYHSYIWLYYMTHFPNQRMTCYNVGIGGDDINQIAARIDADAIARKPTVLTLTWGMNDTGYFEWYRSDAQDFIDKRLVNSYKTYADLEQKLKKQTGIRKILIGGSPYDETTKFTKKNIYPHKGEALAKVIAHQQESARKNGWDFVDFFHPMDAINKREQLKDSTFSLTPSDRIHPDNNGHLVMAYIFLKTQGLSNKVVADVNINASNKKVLKAANCTVLNLVGSAKSLSFNYLSKSLPYPLDTIPRGWGNIKKQSDALKVVPFNDEFNREMLTVKNLSNGRYDLLIDGERMGSWSATEFSNGINLAEITTTPQYQQAIQIRELNEERWEIERRLRNYMWMEYDLLKGKGLLYKDNNAAMDTVKKYALKDIFVNGNKDNYTRARYKNVRDAWQKQMDVLTDQIYAINKPQTHRIQIVASK</sequence>
<dbReference type="EMBL" id="JBHTIA010000003">
    <property type="protein sequence ID" value="MFD0763534.1"/>
    <property type="molecule type" value="Genomic_DNA"/>
</dbReference>
<dbReference type="Gene3D" id="3.40.50.1110">
    <property type="entry name" value="SGNH hydrolase"/>
    <property type="match status" value="1"/>
</dbReference>
<reference evidence="4" key="1">
    <citation type="journal article" date="2019" name="Int. J. Syst. Evol. Microbiol.">
        <title>The Global Catalogue of Microorganisms (GCM) 10K type strain sequencing project: providing services to taxonomists for standard genome sequencing and annotation.</title>
        <authorList>
            <consortium name="The Broad Institute Genomics Platform"/>
            <consortium name="The Broad Institute Genome Sequencing Center for Infectious Disease"/>
            <person name="Wu L."/>
            <person name="Ma J."/>
        </authorList>
    </citation>
    <scope>NUCLEOTIDE SEQUENCE [LARGE SCALE GENOMIC DNA]</scope>
    <source>
        <strain evidence="4">CCUG 60742</strain>
    </source>
</reference>
<organism evidence="3 4">
    <name type="scientific">Mucilaginibacter lutimaris</name>
    <dbReference type="NCBI Taxonomy" id="931629"/>
    <lineage>
        <taxon>Bacteria</taxon>
        <taxon>Pseudomonadati</taxon>
        <taxon>Bacteroidota</taxon>
        <taxon>Sphingobacteriia</taxon>
        <taxon>Sphingobacteriales</taxon>
        <taxon>Sphingobacteriaceae</taxon>
        <taxon>Mucilaginibacter</taxon>
    </lineage>
</organism>
<dbReference type="CDD" id="cd01834">
    <property type="entry name" value="SGNH_hydrolase_like_2"/>
    <property type="match status" value="1"/>
</dbReference>
<feature type="signal peptide" evidence="1">
    <location>
        <begin position="1"/>
        <end position="32"/>
    </location>
</feature>
<dbReference type="PANTHER" id="PTHR30383:SF5">
    <property type="entry name" value="SGNH HYDROLASE-TYPE ESTERASE DOMAIN-CONTAINING PROTEIN"/>
    <property type="match status" value="1"/>
</dbReference>
<dbReference type="GO" id="GO:0016787">
    <property type="term" value="F:hydrolase activity"/>
    <property type="evidence" value="ECO:0007669"/>
    <property type="project" value="UniProtKB-KW"/>
</dbReference>
<dbReference type="EC" id="3.1.-.-" evidence="3"/>
<protein>
    <submittedName>
        <fullName evidence="3">SGNH/GDSL hydrolase family protein</fullName>
        <ecNumber evidence="3">3.1.-.-</ecNumber>
    </submittedName>
</protein>
<evidence type="ECO:0000313" key="4">
    <source>
        <dbReference type="Proteomes" id="UP001597073"/>
    </source>
</evidence>
<keyword evidence="3" id="KW-0378">Hydrolase</keyword>
<proteinExistence type="predicted"/>
<evidence type="ECO:0000313" key="3">
    <source>
        <dbReference type="EMBL" id="MFD0763534.1"/>
    </source>
</evidence>
<gene>
    <name evidence="3" type="ORF">ACFQZI_01625</name>
</gene>
<comment type="caution">
    <text evidence="3">The sequence shown here is derived from an EMBL/GenBank/DDBJ whole genome shotgun (WGS) entry which is preliminary data.</text>
</comment>
<feature type="domain" description="SGNH hydrolase-type esterase" evidence="2">
    <location>
        <begin position="46"/>
        <end position="235"/>
    </location>
</feature>
<dbReference type="InterPro" id="IPR013830">
    <property type="entry name" value="SGNH_hydro"/>
</dbReference>
<keyword evidence="4" id="KW-1185">Reference proteome</keyword>
<name>A0ABW2ZBQ4_9SPHI</name>
<dbReference type="Proteomes" id="UP001597073">
    <property type="component" value="Unassembled WGS sequence"/>
</dbReference>
<dbReference type="InterPro" id="IPR036514">
    <property type="entry name" value="SGNH_hydro_sf"/>
</dbReference>
<accession>A0ABW2ZBQ4</accession>
<feature type="chain" id="PRO_5045732612" evidence="1">
    <location>
        <begin position="33"/>
        <end position="474"/>
    </location>
</feature>
<dbReference type="PANTHER" id="PTHR30383">
    <property type="entry name" value="THIOESTERASE 1/PROTEASE 1/LYSOPHOSPHOLIPASE L1"/>
    <property type="match status" value="1"/>
</dbReference>
<dbReference type="RefSeq" id="WP_377137707.1">
    <property type="nucleotide sequence ID" value="NZ_JBHTIA010000003.1"/>
</dbReference>
<dbReference type="SUPFAM" id="SSF52266">
    <property type="entry name" value="SGNH hydrolase"/>
    <property type="match status" value="1"/>
</dbReference>
<dbReference type="InterPro" id="IPR051532">
    <property type="entry name" value="Ester_Hydrolysis_Enzymes"/>
</dbReference>
<evidence type="ECO:0000256" key="1">
    <source>
        <dbReference type="SAM" id="SignalP"/>
    </source>
</evidence>
<evidence type="ECO:0000259" key="2">
    <source>
        <dbReference type="Pfam" id="PF13472"/>
    </source>
</evidence>
<keyword evidence="1" id="KW-0732">Signal</keyword>